<comment type="caution">
    <text evidence="1">The sequence shown here is derived from an EMBL/GenBank/DDBJ whole genome shotgun (WGS) entry which is preliminary data.</text>
</comment>
<dbReference type="OrthoDB" id="1083203at2"/>
<evidence type="ECO:0000313" key="1">
    <source>
        <dbReference type="EMBL" id="SNR60564.1"/>
    </source>
</evidence>
<dbReference type="KEGG" id="pje:CRM71_10960"/>
<dbReference type="RefSeq" id="WP_089365216.1">
    <property type="nucleotide sequence ID" value="NZ_CP023864.1"/>
</dbReference>
<protein>
    <submittedName>
        <fullName evidence="1">Uncharacterized protein</fullName>
    </submittedName>
</protein>
<keyword evidence="2" id="KW-1185">Reference proteome</keyword>
<proteinExistence type="predicted"/>
<dbReference type="AlphaFoldDB" id="A0A2K9HJM2"/>
<accession>A0A2K9HJM2</accession>
<sequence length="166" mass="18318">MNTEEKPKSGSKLEFDSNYDLRLVSNLSPALRWVLVLPIAFLAMFMVHIAYNFTVKLALSNFDEYGVISIIVNSVFILIKYSIFVVTAVGTAPVKRERKFLVSIIFAVIASCMSVGTTALLLSFSRIDSIGMVIATSIAPIIGSFLVVLYVRSDTKKPVEDKNIMA</sequence>
<gene>
    <name evidence="1" type="ORF">SAMN06265364_10187</name>
</gene>
<dbReference type="EMBL" id="FZNZ01000001">
    <property type="protein sequence ID" value="SNR60564.1"/>
    <property type="molecule type" value="Genomic_DNA"/>
</dbReference>
<dbReference type="Proteomes" id="UP000198427">
    <property type="component" value="Unassembled WGS sequence"/>
</dbReference>
<dbReference type="GeneID" id="94029900"/>
<organism evidence="1 2">
    <name type="scientific">Prevotella jejuni</name>
    <dbReference type="NCBI Taxonomy" id="1177574"/>
    <lineage>
        <taxon>Bacteria</taxon>
        <taxon>Pseudomonadati</taxon>
        <taxon>Bacteroidota</taxon>
        <taxon>Bacteroidia</taxon>
        <taxon>Bacteroidales</taxon>
        <taxon>Prevotellaceae</taxon>
        <taxon>Prevotella</taxon>
    </lineage>
</organism>
<reference evidence="1 2" key="1">
    <citation type="submission" date="2017-06" db="EMBL/GenBank/DDBJ databases">
        <authorList>
            <person name="Varghese N."/>
            <person name="Submissions S."/>
        </authorList>
    </citation>
    <scope>NUCLEOTIDE SEQUENCE [LARGE SCALE GENOMIC DNA]</scope>
    <source>
        <strain evidence="1 2">DSM 26989</strain>
    </source>
</reference>
<name>A0A2K9HJM2_9BACT</name>
<evidence type="ECO:0000313" key="2">
    <source>
        <dbReference type="Proteomes" id="UP000198427"/>
    </source>
</evidence>